<evidence type="ECO:0000313" key="1">
    <source>
        <dbReference type="EMBL" id="GAU97851.1"/>
    </source>
</evidence>
<comment type="caution">
    <text evidence="1">The sequence shown here is derived from an EMBL/GenBank/DDBJ whole genome shotgun (WGS) entry which is preliminary data.</text>
</comment>
<gene>
    <name evidence="1" type="primary">RvY_09080-1</name>
    <name evidence="1" type="synonym">RvY_09080.1</name>
    <name evidence="1" type="ORF">RvY_09080</name>
</gene>
<dbReference type="EMBL" id="BDGG01000004">
    <property type="protein sequence ID" value="GAU97851.1"/>
    <property type="molecule type" value="Genomic_DNA"/>
</dbReference>
<protein>
    <submittedName>
        <fullName evidence="1">Uncharacterized protein</fullName>
    </submittedName>
</protein>
<dbReference type="AlphaFoldDB" id="A0A1D1V825"/>
<organism evidence="1 2">
    <name type="scientific">Ramazzottius varieornatus</name>
    <name type="common">Water bear</name>
    <name type="synonym">Tardigrade</name>
    <dbReference type="NCBI Taxonomy" id="947166"/>
    <lineage>
        <taxon>Eukaryota</taxon>
        <taxon>Metazoa</taxon>
        <taxon>Ecdysozoa</taxon>
        <taxon>Tardigrada</taxon>
        <taxon>Eutardigrada</taxon>
        <taxon>Parachela</taxon>
        <taxon>Hypsibioidea</taxon>
        <taxon>Ramazzottiidae</taxon>
        <taxon>Ramazzottius</taxon>
    </lineage>
</organism>
<sequence>MTELTKRESSDVAGDAHWTLFQRAIEEMNGRMAIERDIVHFELDLVTLFDFEILGTSGFKFFCPDESVLLVMEGGITWEKGTRYVDRETSYHAHQQAFAVDRLDASFRQRVLHCKISEVKYDKWDFVR</sequence>
<dbReference type="Proteomes" id="UP000186922">
    <property type="component" value="Unassembled WGS sequence"/>
</dbReference>
<name>A0A1D1V825_RAMVA</name>
<keyword evidence="2" id="KW-1185">Reference proteome</keyword>
<proteinExistence type="predicted"/>
<evidence type="ECO:0000313" key="2">
    <source>
        <dbReference type="Proteomes" id="UP000186922"/>
    </source>
</evidence>
<reference evidence="1 2" key="1">
    <citation type="journal article" date="2016" name="Nat. Commun.">
        <title>Extremotolerant tardigrade genome and improved radiotolerance of human cultured cells by tardigrade-unique protein.</title>
        <authorList>
            <person name="Hashimoto T."/>
            <person name="Horikawa D.D."/>
            <person name="Saito Y."/>
            <person name="Kuwahara H."/>
            <person name="Kozuka-Hata H."/>
            <person name="Shin-I T."/>
            <person name="Minakuchi Y."/>
            <person name="Ohishi K."/>
            <person name="Motoyama A."/>
            <person name="Aizu T."/>
            <person name="Enomoto A."/>
            <person name="Kondo K."/>
            <person name="Tanaka S."/>
            <person name="Hara Y."/>
            <person name="Koshikawa S."/>
            <person name="Sagara H."/>
            <person name="Miura T."/>
            <person name="Yokobori S."/>
            <person name="Miyagawa K."/>
            <person name="Suzuki Y."/>
            <person name="Kubo T."/>
            <person name="Oyama M."/>
            <person name="Kohara Y."/>
            <person name="Fujiyama A."/>
            <person name="Arakawa K."/>
            <person name="Katayama T."/>
            <person name="Toyoda A."/>
            <person name="Kunieda T."/>
        </authorList>
    </citation>
    <scope>NUCLEOTIDE SEQUENCE [LARGE SCALE GENOMIC DNA]</scope>
    <source>
        <strain evidence="1 2">YOKOZUNA-1</strain>
    </source>
</reference>
<accession>A0A1D1V825</accession>